<organism evidence="5 6">
    <name type="scientific">Clostridium colicanis DSM 13634</name>
    <dbReference type="NCBI Taxonomy" id="1121305"/>
    <lineage>
        <taxon>Bacteria</taxon>
        <taxon>Bacillati</taxon>
        <taxon>Bacillota</taxon>
        <taxon>Clostridia</taxon>
        <taxon>Eubacteriales</taxon>
        <taxon>Clostridiaceae</taxon>
        <taxon>Clostridium</taxon>
    </lineage>
</organism>
<dbReference type="RefSeq" id="WP_082787884.1">
    <property type="nucleotide sequence ID" value="NZ_LTBB01000009.1"/>
</dbReference>
<proteinExistence type="inferred from homology"/>
<dbReference type="PIRSF" id="PIRSF005690">
    <property type="entry name" value="GerBA"/>
    <property type="match status" value="1"/>
</dbReference>
<sequence length="540" mass="61160">MDKKYINYIKEKLKNSFDVQFREIQAKEGKIYAIFIDSLVDKKYISEYIILPLMKTNKFEDIEAVKSQVLYTSILGDVKDEQDAIIHILSGDVVLIFEFFQSVIFCETKNIARRAVSENIRENVIKGPHEAFNELIVDSIALIRKRIINENLTFETIKVGKKSNTTTVLAYIKGVAPDKLVKYVRGKIESANLEFILEASYIEERLRAKGTMFNTIDTTERPDKVVSKLLEGRVAILVDGSPEVITAPYFFIENFEASDDYSFNKYFVSFIRIQRWAAFFIALLLPGLYIAIGTHHFSLIPTSFVFRLANSRAGVPFPTVVEVLLMIFFFQLLREAGIRLPQPTGQTMSIVGALILGDAAIGAGLASQGTIVIIAVSSISTFLVPNLYKNMSIWSIIIVVFAAILGLPGFYMGFFVFIAHLSALETCGYPYLYPLGTLELFKYKDVILRGDLNKISNNIFQNGDQEMNASKDNIEKGDSQESDDSKDIEQNNSYEKNSDSKQNKQKYVNDKSDDLKNTKEEDNNQNEDTQKKDELKDDNQ</sequence>
<dbReference type="GO" id="GO:0009847">
    <property type="term" value="P:spore germination"/>
    <property type="evidence" value="ECO:0007669"/>
    <property type="project" value="InterPro"/>
</dbReference>
<dbReference type="GO" id="GO:0016020">
    <property type="term" value="C:membrane"/>
    <property type="evidence" value="ECO:0007669"/>
    <property type="project" value="InterPro"/>
</dbReference>
<gene>
    <name evidence="5" type="primary">gerBA_4</name>
    <name evidence="5" type="ORF">CLCOL_18110</name>
</gene>
<dbReference type="InterPro" id="IPR050768">
    <property type="entry name" value="UPF0353/GerABKA_families"/>
</dbReference>
<feature type="transmembrane region" description="Helical" evidence="4">
    <location>
        <begin position="395"/>
        <end position="418"/>
    </location>
</feature>
<evidence type="ECO:0000256" key="2">
    <source>
        <dbReference type="ARBA" id="ARBA00023136"/>
    </source>
</evidence>
<evidence type="ECO:0000256" key="4">
    <source>
        <dbReference type="SAM" id="Phobius"/>
    </source>
</evidence>
<keyword evidence="2 4" id="KW-0472">Membrane</keyword>
<feature type="transmembrane region" description="Helical" evidence="4">
    <location>
        <begin position="315"/>
        <end position="333"/>
    </location>
</feature>
<accession>A0A151ALZ3</accession>
<evidence type="ECO:0000256" key="3">
    <source>
        <dbReference type="SAM" id="MobiDB-lite"/>
    </source>
</evidence>
<name>A0A151ALZ3_9CLOT</name>
<dbReference type="EMBL" id="LTBB01000009">
    <property type="protein sequence ID" value="KYH28550.1"/>
    <property type="molecule type" value="Genomic_DNA"/>
</dbReference>
<comment type="similarity">
    <text evidence="1">Belongs to the GerABKA family.</text>
</comment>
<dbReference type="Proteomes" id="UP000075374">
    <property type="component" value="Unassembled WGS sequence"/>
</dbReference>
<feature type="transmembrane region" description="Helical" evidence="4">
    <location>
        <begin position="276"/>
        <end position="295"/>
    </location>
</feature>
<dbReference type="STRING" id="1121305.CLCOL_18110"/>
<reference evidence="5 6" key="1">
    <citation type="submission" date="2016-02" db="EMBL/GenBank/DDBJ databases">
        <title>Genome sequence of Clostridium colicanis DSM 13634.</title>
        <authorList>
            <person name="Poehlein A."/>
            <person name="Daniel R."/>
        </authorList>
    </citation>
    <scope>NUCLEOTIDE SEQUENCE [LARGE SCALE GENOMIC DNA]</scope>
    <source>
        <strain evidence="5 6">DSM 13634</strain>
    </source>
</reference>
<protein>
    <submittedName>
        <fullName evidence="5">Spore germination protein B1</fullName>
    </submittedName>
</protein>
<feature type="region of interest" description="Disordered" evidence="3">
    <location>
        <begin position="466"/>
        <end position="540"/>
    </location>
</feature>
<evidence type="ECO:0000256" key="1">
    <source>
        <dbReference type="ARBA" id="ARBA00005278"/>
    </source>
</evidence>
<feature type="transmembrane region" description="Helical" evidence="4">
    <location>
        <begin position="345"/>
        <end position="365"/>
    </location>
</feature>
<keyword evidence="6" id="KW-1185">Reference proteome</keyword>
<keyword evidence="4" id="KW-1133">Transmembrane helix</keyword>
<evidence type="ECO:0000313" key="6">
    <source>
        <dbReference type="Proteomes" id="UP000075374"/>
    </source>
</evidence>
<keyword evidence="4" id="KW-0812">Transmembrane</keyword>
<dbReference type="InterPro" id="IPR004995">
    <property type="entry name" value="Spore_Ger"/>
</dbReference>
<dbReference type="Pfam" id="PF03323">
    <property type="entry name" value="GerA"/>
    <property type="match status" value="1"/>
</dbReference>
<feature type="compositionally biased region" description="Basic and acidic residues" evidence="3">
    <location>
        <begin position="472"/>
        <end position="489"/>
    </location>
</feature>
<dbReference type="PANTHER" id="PTHR22550">
    <property type="entry name" value="SPORE GERMINATION PROTEIN"/>
    <property type="match status" value="1"/>
</dbReference>
<comment type="caution">
    <text evidence="5">The sequence shown here is derived from an EMBL/GenBank/DDBJ whole genome shotgun (WGS) entry which is preliminary data.</text>
</comment>
<feature type="compositionally biased region" description="Basic and acidic residues" evidence="3">
    <location>
        <begin position="496"/>
        <end position="540"/>
    </location>
</feature>
<evidence type="ECO:0000313" key="5">
    <source>
        <dbReference type="EMBL" id="KYH28550.1"/>
    </source>
</evidence>
<dbReference type="AlphaFoldDB" id="A0A151ALZ3"/>
<dbReference type="PANTHER" id="PTHR22550:SF5">
    <property type="entry name" value="LEUCINE ZIPPER PROTEIN 4"/>
    <property type="match status" value="1"/>
</dbReference>
<dbReference type="PATRIC" id="fig|1121305.3.peg.1813"/>